<dbReference type="AlphaFoldDB" id="A0A7R8UU60"/>
<keyword evidence="1" id="KW-0732">Signal</keyword>
<organism evidence="2 3">
    <name type="scientific">Hermetia illucens</name>
    <name type="common">Black soldier fly</name>
    <dbReference type="NCBI Taxonomy" id="343691"/>
    <lineage>
        <taxon>Eukaryota</taxon>
        <taxon>Metazoa</taxon>
        <taxon>Ecdysozoa</taxon>
        <taxon>Arthropoda</taxon>
        <taxon>Hexapoda</taxon>
        <taxon>Insecta</taxon>
        <taxon>Pterygota</taxon>
        <taxon>Neoptera</taxon>
        <taxon>Endopterygota</taxon>
        <taxon>Diptera</taxon>
        <taxon>Brachycera</taxon>
        <taxon>Stratiomyomorpha</taxon>
        <taxon>Stratiomyidae</taxon>
        <taxon>Hermetiinae</taxon>
        <taxon>Hermetia</taxon>
    </lineage>
</organism>
<name>A0A7R8UU60_HERIL</name>
<evidence type="ECO:0000256" key="1">
    <source>
        <dbReference type="SAM" id="SignalP"/>
    </source>
</evidence>
<accession>A0A7R8UU60</accession>
<dbReference type="InParanoid" id="A0A7R8UU60"/>
<dbReference type="EMBL" id="LR899012">
    <property type="protein sequence ID" value="CAD7086735.1"/>
    <property type="molecule type" value="Genomic_DNA"/>
</dbReference>
<evidence type="ECO:0000313" key="3">
    <source>
        <dbReference type="Proteomes" id="UP000594454"/>
    </source>
</evidence>
<sequence length="127" mass="14654">MIRPVILLSLCTIALAGIIEHDYSGGHEEYGHAEIQDTDVHHEIDHKHATSHQSFKLHHFHPVPVYVKKEDQHLLKNPIELGGVKHKLKVLHPETELNHNHGLVLENHSEVKGHEYEGGHYEHYHHE</sequence>
<dbReference type="OrthoDB" id="8123082at2759"/>
<gene>
    <name evidence="2" type="ORF">HERILL_LOCUS9485</name>
</gene>
<protein>
    <submittedName>
        <fullName evidence="2">Uncharacterized protein</fullName>
    </submittedName>
</protein>
<feature type="signal peptide" evidence="1">
    <location>
        <begin position="1"/>
        <end position="16"/>
    </location>
</feature>
<feature type="chain" id="PRO_5031292437" evidence="1">
    <location>
        <begin position="17"/>
        <end position="127"/>
    </location>
</feature>
<keyword evidence="3" id="KW-1185">Reference proteome</keyword>
<reference evidence="2 3" key="1">
    <citation type="submission" date="2020-11" db="EMBL/GenBank/DDBJ databases">
        <authorList>
            <person name="Wallbank WR R."/>
            <person name="Pardo Diaz C."/>
            <person name="Kozak K."/>
            <person name="Martin S."/>
            <person name="Jiggins C."/>
            <person name="Moest M."/>
            <person name="Warren A I."/>
            <person name="Generalovic N T."/>
            <person name="Byers J.R.P. K."/>
            <person name="Montejo-Kovacevich G."/>
            <person name="Yen C E."/>
        </authorList>
    </citation>
    <scope>NUCLEOTIDE SEQUENCE [LARGE SCALE GENOMIC DNA]</scope>
</reference>
<proteinExistence type="predicted"/>
<evidence type="ECO:0000313" key="2">
    <source>
        <dbReference type="EMBL" id="CAD7086735.1"/>
    </source>
</evidence>
<dbReference type="Proteomes" id="UP000594454">
    <property type="component" value="Chromosome 4"/>
</dbReference>